<comment type="cofactor">
    <cofactor evidence="1">
        <name>[4Fe-4S] cluster</name>
        <dbReference type="ChEBI" id="CHEBI:49883"/>
    </cofactor>
</comment>
<dbReference type="PANTHER" id="PTHR11670">
    <property type="entry name" value="ACONITASE/IRON-RESPONSIVE ELEMENT FAMILY MEMBER"/>
    <property type="match status" value="1"/>
</dbReference>
<keyword evidence="15" id="KW-1185">Reference proteome</keyword>
<dbReference type="PROSITE" id="PS00450">
    <property type="entry name" value="ACONITASE_1"/>
    <property type="match status" value="1"/>
</dbReference>
<comment type="similarity">
    <text evidence="3">Belongs to the spermidine/spermine synthase family.</text>
</comment>
<dbReference type="InterPro" id="IPR018136">
    <property type="entry name" value="Aconitase_4Fe-4S_BS"/>
</dbReference>
<comment type="catalytic activity">
    <reaction evidence="11">
        <text>citrate = D-threo-isocitrate</text>
        <dbReference type="Rhea" id="RHEA:10336"/>
        <dbReference type="ChEBI" id="CHEBI:15562"/>
        <dbReference type="ChEBI" id="CHEBI:16947"/>
        <dbReference type="EC" id="4.2.1.3"/>
    </reaction>
</comment>
<evidence type="ECO:0000256" key="10">
    <source>
        <dbReference type="ARBA" id="ARBA00023239"/>
    </source>
</evidence>
<dbReference type="NCBIfam" id="TIGR01341">
    <property type="entry name" value="aconitase_1"/>
    <property type="match status" value="1"/>
</dbReference>
<dbReference type="PROSITE" id="PS01244">
    <property type="entry name" value="ACONITASE_2"/>
    <property type="match status" value="1"/>
</dbReference>
<dbReference type="GO" id="GO:0046872">
    <property type="term" value="F:metal ion binding"/>
    <property type="evidence" value="ECO:0007669"/>
    <property type="project" value="UniProtKB-KW"/>
</dbReference>
<dbReference type="GO" id="GO:0016740">
    <property type="term" value="F:transferase activity"/>
    <property type="evidence" value="ECO:0007669"/>
    <property type="project" value="UniProtKB-UniRule"/>
</dbReference>
<keyword evidence="6" id="KW-0479">Metal-binding</keyword>
<dbReference type="Pfam" id="PF17284">
    <property type="entry name" value="Spermine_synt_N"/>
    <property type="match status" value="1"/>
</dbReference>
<evidence type="ECO:0000256" key="4">
    <source>
        <dbReference type="ARBA" id="ARBA00012926"/>
    </source>
</evidence>
<feature type="active site" description="Proton acceptor" evidence="12">
    <location>
        <position position="163"/>
    </location>
</feature>
<dbReference type="Pfam" id="PF00330">
    <property type="entry name" value="Aconitase"/>
    <property type="match status" value="1"/>
</dbReference>
<dbReference type="Gene3D" id="3.30.499.10">
    <property type="entry name" value="Aconitase, domain 3"/>
    <property type="match status" value="2"/>
</dbReference>
<evidence type="ECO:0000313" key="15">
    <source>
        <dbReference type="Proteomes" id="UP000553632"/>
    </source>
</evidence>
<evidence type="ECO:0000256" key="5">
    <source>
        <dbReference type="ARBA" id="ARBA00022679"/>
    </source>
</evidence>
<keyword evidence="5 12" id="KW-0808">Transferase</keyword>
<keyword evidence="10" id="KW-0456">Lyase</keyword>
<organism evidence="14 15">
    <name type="scientific">Perkinsus olseni</name>
    <name type="common">Perkinsus atlanticus</name>
    <dbReference type="NCBI Taxonomy" id="32597"/>
    <lineage>
        <taxon>Eukaryota</taxon>
        <taxon>Sar</taxon>
        <taxon>Alveolata</taxon>
        <taxon>Perkinsozoa</taxon>
        <taxon>Perkinsea</taxon>
        <taxon>Perkinsida</taxon>
        <taxon>Perkinsidae</taxon>
        <taxon>Perkinsus</taxon>
    </lineage>
</organism>
<dbReference type="InterPro" id="IPR001045">
    <property type="entry name" value="Spermi_synthase"/>
</dbReference>
<dbReference type="FunFam" id="3.30.499.10:FF:000005">
    <property type="entry name" value="cytoplasmic aconitate hydratase"/>
    <property type="match status" value="1"/>
</dbReference>
<evidence type="ECO:0000256" key="6">
    <source>
        <dbReference type="ARBA" id="ARBA00022723"/>
    </source>
</evidence>
<evidence type="ECO:0000256" key="3">
    <source>
        <dbReference type="ARBA" id="ARBA00007867"/>
    </source>
</evidence>
<dbReference type="FunFam" id="3.40.50.150:FF:000088">
    <property type="entry name" value="Polyamine aminopropyltransferase"/>
    <property type="match status" value="1"/>
</dbReference>
<dbReference type="InterPro" id="IPR035246">
    <property type="entry name" value="Spermidine_synt_N"/>
</dbReference>
<dbReference type="CDD" id="cd01586">
    <property type="entry name" value="AcnA_IRP"/>
    <property type="match status" value="1"/>
</dbReference>
<dbReference type="InterPro" id="IPR001030">
    <property type="entry name" value="Acoase/IPM_deHydtase_lsu_aba"/>
</dbReference>
<dbReference type="InterPro" id="IPR015931">
    <property type="entry name" value="Acnase/IPM_dHydase_lsu_aba_1/3"/>
</dbReference>
<keyword evidence="9 12" id="KW-0620">Polyamine biosynthesis</keyword>
<dbReference type="SUPFAM" id="SSF53335">
    <property type="entry name" value="S-adenosyl-L-methionine-dependent methyltransferases"/>
    <property type="match status" value="1"/>
</dbReference>
<dbReference type="EC" id="4.2.1.3" evidence="4"/>
<proteinExistence type="inferred from homology"/>
<dbReference type="GO" id="GO:0006596">
    <property type="term" value="P:polyamine biosynthetic process"/>
    <property type="evidence" value="ECO:0007669"/>
    <property type="project" value="UniProtKB-UniRule"/>
</dbReference>
<evidence type="ECO:0000256" key="11">
    <source>
        <dbReference type="ARBA" id="ARBA00023501"/>
    </source>
</evidence>
<protein>
    <recommendedName>
        <fullName evidence="4">aconitate hydratase</fullName>
        <ecNumber evidence="4">4.2.1.3</ecNumber>
    </recommendedName>
</protein>
<dbReference type="GO" id="GO:0051536">
    <property type="term" value="F:iron-sulfur cluster binding"/>
    <property type="evidence" value="ECO:0007669"/>
    <property type="project" value="UniProtKB-KW"/>
</dbReference>
<dbReference type="Gene3D" id="3.40.50.150">
    <property type="entry name" value="Vaccinia Virus protein VP39"/>
    <property type="match status" value="1"/>
</dbReference>
<accession>A0A7J6PXY3</accession>
<evidence type="ECO:0000256" key="8">
    <source>
        <dbReference type="ARBA" id="ARBA00023014"/>
    </source>
</evidence>
<feature type="domain" description="PABS" evidence="13">
    <location>
        <begin position="1"/>
        <end position="254"/>
    </location>
</feature>
<evidence type="ECO:0000256" key="12">
    <source>
        <dbReference type="PROSITE-ProRule" id="PRU00354"/>
    </source>
</evidence>
<dbReference type="GO" id="GO:0003994">
    <property type="term" value="F:aconitate hydratase activity"/>
    <property type="evidence" value="ECO:0007669"/>
    <property type="project" value="UniProtKB-EC"/>
</dbReference>
<dbReference type="InterPro" id="IPR036008">
    <property type="entry name" value="Aconitase_4Fe-4S_dom"/>
</dbReference>
<reference evidence="14 15" key="1">
    <citation type="submission" date="2020-04" db="EMBL/GenBank/DDBJ databases">
        <title>Perkinsus olseni comparative genomics.</title>
        <authorList>
            <person name="Bogema D.R."/>
        </authorList>
    </citation>
    <scope>NUCLEOTIDE SEQUENCE [LARGE SCALE GENOMIC DNA]</scope>
    <source>
        <strain evidence="14 15">ATCC PRA-207</strain>
    </source>
</reference>
<dbReference type="NCBIfam" id="NF006757">
    <property type="entry name" value="PRK09277.1"/>
    <property type="match status" value="1"/>
</dbReference>
<evidence type="ECO:0000256" key="2">
    <source>
        <dbReference type="ARBA" id="ARBA00007185"/>
    </source>
</evidence>
<evidence type="ECO:0000256" key="7">
    <source>
        <dbReference type="ARBA" id="ARBA00023004"/>
    </source>
</evidence>
<comment type="similarity">
    <text evidence="2">Belongs to the aconitase/IPM isomerase family.</text>
</comment>
<dbReference type="Gene3D" id="6.10.190.10">
    <property type="match status" value="1"/>
</dbReference>
<dbReference type="PRINTS" id="PR00415">
    <property type="entry name" value="ACONITASE"/>
</dbReference>
<evidence type="ECO:0000313" key="14">
    <source>
        <dbReference type="EMBL" id="KAF4700250.1"/>
    </source>
</evidence>
<evidence type="ECO:0000259" key="13">
    <source>
        <dbReference type="PROSITE" id="PS51006"/>
    </source>
</evidence>
<dbReference type="InterPro" id="IPR037163">
    <property type="entry name" value="Spermidine_synt_N_sf"/>
</dbReference>
<dbReference type="NCBIfam" id="NF009520">
    <property type="entry name" value="PRK12881.1"/>
    <property type="match status" value="1"/>
</dbReference>
<dbReference type="PROSITE" id="PS51006">
    <property type="entry name" value="PABS_2"/>
    <property type="match status" value="1"/>
</dbReference>
<dbReference type="Gene3D" id="2.30.140.10">
    <property type="entry name" value="Spermidine synthase, tetramerisation domain"/>
    <property type="match status" value="1"/>
</dbReference>
<dbReference type="InterPro" id="IPR029063">
    <property type="entry name" value="SAM-dependent_MTases_sf"/>
</dbReference>
<dbReference type="HAMAP" id="MF_00198">
    <property type="entry name" value="Spermidine_synth"/>
    <property type="match status" value="1"/>
</dbReference>
<evidence type="ECO:0000256" key="1">
    <source>
        <dbReference type="ARBA" id="ARBA00001966"/>
    </source>
</evidence>
<comment type="caution">
    <text evidence="14">The sequence shown here is derived from an EMBL/GenBank/DDBJ whole genome shotgun (WGS) entry which is preliminary data.</text>
</comment>
<dbReference type="Proteomes" id="UP000553632">
    <property type="component" value="Unassembled WGS sequence"/>
</dbReference>
<sequence length="1288" mass="142473">METATSSYREKVTPSLSYTVGVDKILAEGKSDFQDILLIQSKCFGRTLVLDNQVQSCETDEACYHETLVHPAMLAHPNPKRVYIGGGGEGATAREILKHKSVETCVMVDLDKKVVDFCREHMTQWNNGVFEDPRFSCYYEDAYQWLVENVKTDADKFDVIVMDICDPLDAGPGWKLYTVEFYKEVLQKFLNKGGILVTQSTGVDLSYPGNPEVTDPYLTIRNTFKAVFGEDKVRSYFADIPSFFYPWGFTVGSESAEALATYDRSAEEITAELKQRIGEDKFNALRHYDGITHKHMMALPRAAVQREIHHAFKRKDAVGIVRILLRQDTVSPKNSATALHRLARLKGCSKMLIPVLAEREEVLTKLVSHLEERSVDPQFLSNTLFAWSSTEKAIPRCLSVKAAMALNEGRLVRPLEGQNLANTLWAVASPPAHSEGYSERRDLMEAIVTHVVDACRLRDDKILQLSARELAISLWSLGKAYEQNLLDTTTWLESPTQRLARDVLLAALVVGERPPLSEVNDGEVRPSAFTGRDISNILWSAVTLPSVVPAGVNLVEFLREQILTLAKSSWLTTLDLANITWGVASLCQNRNLLRRSFSSKANPFQKCYKALGTTGHYYYDLKELGDSRLERLPLSIRVLLESAVRNCDEFEVKTSDVENILNWSKTSKSQTEIPFKPARVILQDFTGVPAVVDFAAMRDAMARLGGDSAKINPLVPVDLVIDHSVMADYSRNPQALERNQELEFQRNRERFGFLKWGASAFNNLKIVPPGSGIVHQVNLEYLARVVMGADKKSGALLYPDSLVGTDSHTTMIDGLGVAGWGVGGIEAEAVMLGQAISMVLPEVVGFRLTGRLPAGATATDLVLTCTNMLRKRGVVGKFVEFFGPGCANLSLADRATIANMAPEYGGTMGFFGVDQKSLDYLLQTGRSRETVANVEAYLRAQGMFQLYGATEPEYSGDIMELDLATIEPCVSGPKRPHDRVAVSELPRDFTVGLSTPSTSFKGFNVDKAEQGRVNKFSYKGKDYSLEHGSVVLAAITSCTNTSNPGVMLGAGLLARNARDKGLKVSPYIKTSLSPGSGVVDAYLRKADLLKPLEDLGFFTAGFGCMTCIGNSGDLDPEVTSAITDADLVVAAVLSGNRNFEGRVHPLTRANYLASPPLVVAYALAGRVTIDFDKEPLGQGTEGPVYLRDIWPTSDEIARIEMECVRPEMFRENYAKVISQNKRWNELHAPTGSQFDWSDDSTYITNPPFFSKNRLVFGRAMKIGDKCPWRDGEIDFRMSRAWSTAQNQS</sequence>
<name>A0A7J6PXY3_PEROL</name>
<dbReference type="InterPro" id="IPR030374">
    <property type="entry name" value="PABS"/>
</dbReference>
<keyword evidence="7" id="KW-0408">Iron</keyword>
<dbReference type="SUPFAM" id="SSF53732">
    <property type="entry name" value="Aconitase iron-sulfur domain"/>
    <property type="match status" value="1"/>
</dbReference>
<gene>
    <name evidence="14" type="ORF">FOZ63_006994</name>
</gene>
<dbReference type="Pfam" id="PF01564">
    <property type="entry name" value="Spermine_synth"/>
    <property type="match status" value="1"/>
</dbReference>
<evidence type="ECO:0000256" key="9">
    <source>
        <dbReference type="ARBA" id="ARBA00023115"/>
    </source>
</evidence>
<keyword evidence="8" id="KW-0411">Iron-sulfur</keyword>
<dbReference type="EMBL" id="JABANO010037398">
    <property type="protein sequence ID" value="KAF4700250.1"/>
    <property type="molecule type" value="Genomic_DNA"/>
</dbReference>
<dbReference type="InterPro" id="IPR006249">
    <property type="entry name" value="Aconitase/IRP2"/>
</dbReference>
<dbReference type="FunFam" id="3.30.499.10:FF:000002">
    <property type="entry name" value="Aconitate hydratase"/>
    <property type="match status" value="1"/>
</dbReference>